<organism evidence="8 9">
    <name type="scientific">Sphagnum jensenii</name>
    <dbReference type="NCBI Taxonomy" id="128206"/>
    <lineage>
        <taxon>Eukaryota</taxon>
        <taxon>Viridiplantae</taxon>
        <taxon>Streptophyta</taxon>
        <taxon>Embryophyta</taxon>
        <taxon>Bryophyta</taxon>
        <taxon>Sphagnophytina</taxon>
        <taxon>Sphagnopsida</taxon>
        <taxon>Sphagnales</taxon>
        <taxon>Sphagnaceae</taxon>
        <taxon>Sphagnum</taxon>
    </lineage>
</organism>
<gene>
    <name evidence="8" type="ORF">CSSPJE1EN1_LOCUS8957</name>
</gene>
<comment type="subcellular location">
    <subcellularLocation>
        <location evidence="2">Endoplasmic reticulum</location>
    </subcellularLocation>
    <subcellularLocation>
        <location evidence="3">Membrane</location>
    </subcellularLocation>
    <subcellularLocation>
        <location evidence="1">Mitochondrion</location>
    </subcellularLocation>
</comment>
<dbReference type="PANTHER" id="PTHR48182">
    <property type="entry name" value="PROTEIN SERAC1"/>
    <property type="match status" value="1"/>
</dbReference>
<dbReference type="PANTHER" id="PTHR48182:SF2">
    <property type="entry name" value="PROTEIN SERAC1"/>
    <property type="match status" value="1"/>
</dbReference>
<dbReference type="Proteomes" id="UP001497444">
    <property type="component" value="Chromosome 15"/>
</dbReference>
<evidence type="ECO:0000256" key="4">
    <source>
        <dbReference type="ARBA" id="ARBA00022824"/>
    </source>
</evidence>
<evidence type="ECO:0000256" key="5">
    <source>
        <dbReference type="ARBA" id="ARBA00023128"/>
    </source>
</evidence>
<dbReference type="InterPro" id="IPR052374">
    <property type="entry name" value="SERAC1"/>
</dbReference>
<feature type="coiled-coil region" evidence="7">
    <location>
        <begin position="30"/>
        <end position="57"/>
    </location>
</feature>
<evidence type="ECO:0000256" key="3">
    <source>
        <dbReference type="ARBA" id="ARBA00004370"/>
    </source>
</evidence>
<evidence type="ECO:0000256" key="7">
    <source>
        <dbReference type="SAM" id="Coils"/>
    </source>
</evidence>
<evidence type="ECO:0000313" key="9">
    <source>
        <dbReference type="Proteomes" id="UP001497444"/>
    </source>
</evidence>
<sequence length="162" mass="18625">MGMIFYAVPHSGKQIAQYVENYNKAFPHRLVGILKKLKEFETEMQTLSEEFVDSLKKAPKNKNHNDVIQIYSFAEQLPYNKVLVVPWNSVSELTGHIMTLQANHVDICKPSSKGDPGYQKLLEILELFLVPDSTSQRHSPIMHIVKIFRMVYADAIQQVHSR</sequence>
<evidence type="ECO:0000256" key="2">
    <source>
        <dbReference type="ARBA" id="ARBA00004240"/>
    </source>
</evidence>
<accession>A0ABP0W9I9</accession>
<keyword evidence="9" id="KW-1185">Reference proteome</keyword>
<name>A0ABP0W9I9_9BRYO</name>
<keyword evidence="5" id="KW-0496">Mitochondrion</keyword>
<keyword evidence="7" id="KW-0175">Coiled coil</keyword>
<keyword evidence="4" id="KW-0256">Endoplasmic reticulum</keyword>
<evidence type="ECO:0000256" key="1">
    <source>
        <dbReference type="ARBA" id="ARBA00004173"/>
    </source>
</evidence>
<evidence type="ECO:0000256" key="6">
    <source>
        <dbReference type="ARBA" id="ARBA00023136"/>
    </source>
</evidence>
<dbReference type="EMBL" id="OZ020110">
    <property type="protein sequence ID" value="CAK9263479.1"/>
    <property type="molecule type" value="Genomic_DNA"/>
</dbReference>
<keyword evidence="6" id="KW-0472">Membrane</keyword>
<protein>
    <submittedName>
        <fullName evidence="8">Uncharacterized protein</fullName>
    </submittedName>
</protein>
<proteinExistence type="predicted"/>
<evidence type="ECO:0000313" key="8">
    <source>
        <dbReference type="EMBL" id="CAK9263479.1"/>
    </source>
</evidence>
<reference evidence="8" key="1">
    <citation type="submission" date="2024-02" db="EMBL/GenBank/DDBJ databases">
        <authorList>
            <consortium name="ELIXIR-Norway"/>
            <consortium name="Elixir Norway"/>
        </authorList>
    </citation>
    <scope>NUCLEOTIDE SEQUENCE</scope>
</reference>